<dbReference type="AlphaFoldDB" id="A0A5D3BWY1"/>
<gene>
    <name evidence="3" type="ORF">E5676_scaffold121G00930</name>
    <name evidence="2" type="ORF">E6C27_scaffold269G001800</name>
</gene>
<feature type="compositionally biased region" description="Polar residues" evidence="1">
    <location>
        <begin position="1"/>
        <end position="24"/>
    </location>
</feature>
<evidence type="ECO:0000313" key="4">
    <source>
        <dbReference type="Proteomes" id="UP000321393"/>
    </source>
</evidence>
<sequence>MSQAKSVSSPLLSHFKLSSKQSPSTDKEKEDMKKQHWKAVKCIMRYLRDTSSLKFTFGDGKPVFVGVLASRLQKCVVLSTTEAGYITTAEACKEMLWMKCFIQELGFKQQ</sequence>
<feature type="region of interest" description="Disordered" evidence="1">
    <location>
        <begin position="1"/>
        <end position="33"/>
    </location>
</feature>
<dbReference type="Proteomes" id="UP000321393">
    <property type="component" value="Unassembled WGS sequence"/>
</dbReference>
<dbReference type="EMBL" id="SSTD01014931">
    <property type="protein sequence ID" value="TYK03478.1"/>
    <property type="molecule type" value="Genomic_DNA"/>
</dbReference>
<protein>
    <submittedName>
        <fullName evidence="3">Retrovirus-related Pol polyprotein from transposon TNT 1-94</fullName>
    </submittedName>
</protein>
<evidence type="ECO:0000313" key="5">
    <source>
        <dbReference type="Proteomes" id="UP000321947"/>
    </source>
</evidence>
<comment type="caution">
    <text evidence="3">The sequence shown here is derived from an EMBL/GenBank/DDBJ whole genome shotgun (WGS) entry which is preliminary data.</text>
</comment>
<accession>A0A5D3BWY1</accession>
<organism evidence="3 5">
    <name type="scientific">Cucumis melo var. makuwa</name>
    <name type="common">Oriental melon</name>
    <dbReference type="NCBI Taxonomy" id="1194695"/>
    <lineage>
        <taxon>Eukaryota</taxon>
        <taxon>Viridiplantae</taxon>
        <taxon>Streptophyta</taxon>
        <taxon>Embryophyta</taxon>
        <taxon>Tracheophyta</taxon>
        <taxon>Spermatophyta</taxon>
        <taxon>Magnoliopsida</taxon>
        <taxon>eudicotyledons</taxon>
        <taxon>Gunneridae</taxon>
        <taxon>Pentapetalae</taxon>
        <taxon>rosids</taxon>
        <taxon>fabids</taxon>
        <taxon>Cucurbitales</taxon>
        <taxon>Cucurbitaceae</taxon>
        <taxon>Benincaseae</taxon>
        <taxon>Cucumis</taxon>
    </lineage>
</organism>
<evidence type="ECO:0000313" key="3">
    <source>
        <dbReference type="EMBL" id="TYK03478.1"/>
    </source>
</evidence>
<evidence type="ECO:0000313" key="2">
    <source>
        <dbReference type="EMBL" id="KAA0033064.1"/>
    </source>
</evidence>
<reference evidence="4 5" key="1">
    <citation type="submission" date="2019-08" db="EMBL/GenBank/DDBJ databases">
        <title>Draft genome sequences of two oriental melons (Cucumis melo L. var makuwa).</title>
        <authorList>
            <person name="Kwon S.-Y."/>
        </authorList>
    </citation>
    <scope>NUCLEOTIDE SEQUENCE [LARGE SCALE GENOMIC DNA]</scope>
    <source>
        <strain evidence="5">cv. Chang Bougi</strain>
        <strain evidence="4">cv. SW 3</strain>
        <tissue evidence="3">Leaf</tissue>
    </source>
</reference>
<proteinExistence type="predicted"/>
<dbReference type="EMBL" id="SSTE01020983">
    <property type="protein sequence ID" value="KAA0033064.1"/>
    <property type="molecule type" value="Genomic_DNA"/>
</dbReference>
<name>A0A5D3BWY1_CUCMM</name>
<dbReference type="Proteomes" id="UP000321947">
    <property type="component" value="Unassembled WGS sequence"/>
</dbReference>
<dbReference type="OrthoDB" id="1727749at2759"/>
<evidence type="ECO:0000256" key="1">
    <source>
        <dbReference type="SAM" id="MobiDB-lite"/>
    </source>
</evidence>